<dbReference type="GO" id="GO:0003677">
    <property type="term" value="F:DNA binding"/>
    <property type="evidence" value="ECO:0007669"/>
    <property type="project" value="InterPro"/>
</dbReference>
<protein>
    <submittedName>
        <fullName evidence="2">Helix-turn-helix domain protein</fullName>
    </submittedName>
</protein>
<proteinExistence type="predicted"/>
<dbReference type="Pfam" id="PF01381">
    <property type="entry name" value="HTH_3"/>
    <property type="match status" value="1"/>
</dbReference>
<name>A0A8S5VKD9_9CAUD</name>
<dbReference type="CDD" id="cd00093">
    <property type="entry name" value="HTH_XRE"/>
    <property type="match status" value="1"/>
</dbReference>
<sequence>MFWDNFVRLCNQAGKYPNTVAAEVGVKSTGTVTGWKNGANPRQTVLLKLADYFGVTVDYLLNAEKENPTSVAADGVDELDKEALDIMHQLPPDKRAAGLAMLRGLLNN</sequence>
<dbReference type="InterPro" id="IPR010982">
    <property type="entry name" value="Lambda_DNA-bd_dom_sf"/>
</dbReference>
<dbReference type="EMBL" id="BK035262">
    <property type="protein sequence ID" value="DAG89605.1"/>
    <property type="molecule type" value="Genomic_DNA"/>
</dbReference>
<dbReference type="InterPro" id="IPR001387">
    <property type="entry name" value="Cro/C1-type_HTH"/>
</dbReference>
<dbReference type="Gene3D" id="1.10.260.40">
    <property type="entry name" value="lambda repressor-like DNA-binding domains"/>
    <property type="match status" value="1"/>
</dbReference>
<dbReference type="PROSITE" id="PS50943">
    <property type="entry name" value="HTH_CROC1"/>
    <property type="match status" value="1"/>
</dbReference>
<accession>A0A8S5VKD9</accession>
<evidence type="ECO:0000313" key="2">
    <source>
        <dbReference type="EMBL" id="DAG89605.1"/>
    </source>
</evidence>
<organism evidence="2">
    <name type="scientific">Ackermannviridae sp</name>
    <dbReference type="NCBI Taxonomy" id="2831612"/>
    <lineage>
        <taxon>Viruses</taxon>
        <taxon>Duplodnaviria</taxon>
        <taxon>Heunggongvirae</taxon>
        <taxon>Uroviricota</taxon>
        <taxon>Caudoviricetes</taxon>
        <taxon>Pantevenvirales</taxon>
        <taxon>Ackermannviridae</taxon>
    </lineage>
</organism>
<evidence type="ECO:0000259" key="1">
    <source>
        <dbReference type="PROSITE" id="PS50943"/>
    </source>
</evidence>
<reference evidence="2" key="1">
    <citation type="journal article" date="2021" name="Proc. Natl. Acad. Sci. U.S.A.">
        <title>A Catalog of Tens of Thousands of Viruses from Human Metagenomes Reveals Hidden Associations with Chronic Diseases.</title>
        <authorList>
            <person name="Tisza M.J."/>
            <person name="Buck C.B."/>
        </authorList>
    </citation>
    <scope>NUCLEOTIDE SEQUENCE</scope>
    <source>
        <strain evidence="2">CtcJL42</strain>
    </source>
</reference>
<dbReference type="SUPFAM" id="SSF47413">
    <property type="entry name" value="lambda repressor-like DNA-binding domains"/>
    <property type="match status" value="1"/>
</dbReference>
<feature type="domain" description="HTH cro/C1-type" evidence="1">
    <location>
        <begin position="20"/>
        <end position="60"/>
    </location>
</feature>